<dbReference type="Proteomes" id="UP000005408">
    <property type="component" value="Unassembled WGS sequence"/>
</dbReference>
<dbReference type="PANTHER" id="PTHR24043">
    <property type="entry name" value="SCAVENGER RECEPTOR CLASS F"/>
    <property type="match status" value="1"/>
</dbReference>
<evidence type="ECO:0008006" key="6">
    <source>
        <dbReference type="Google" id="ProtNLM"/>
    </source>
</evidence>
<dbReference type="PANTHER" id="PTHR24043:SF5">
    <property type="entry name" value="SCAVENGER RECEPTOR CLASS F MEMBER 2"/>
    <property type="match status" value="1"/>
</dbReference>
<keyword evidence="3" id="KW-0732">Signal</keyword>
<evidence type="ECO:0000256" key="3">
    <source>
        <dbReference type="SAM" id="SignalP"/>
    </source>
</evidence>
<dbReference type="GO" id="GO:0005925">
    <property type="term" value="C:focal adhesion"/>
    <property type="evidence" value="ECO:0007669"/>
    <property type="project" value="TreeGrafter"/>
</dbReference>
<dbReference type="Gene3D" id="3.90.190.10">
    <property type="entry name" value="Protein tyrosine phosphatase superfamily"/>
    <property type="match status" value="1"/>
</dbReference>
<evidence type="ECO:0000256" key="1">
    <source>
        <dbReference type="ARBA" id="ARBA00022536"/>
    </source>
</evidence>
<dbReference type="GO" id="GO:0005044">
    <property type="term" value="F:scavenger receptor activity"/>
    <property type="evidence" value="ECO:0007669"/>
    <property type="project" value="InterPro"/>
</dbReference>
<feature type="signal peptide" evidence="3">
    <location>
        <begin position="1"/>
        <end position="22"/>
    </location>
</feature>
<dbReference type="AlphaFoldDB" id="A0A8W8NX90"/>
<organism evidence="4 5">
    <name type="scientific">Magallana gigas</name>
    <name type="common">Pacific oyster</name>
    <name type="synonym">Crassostrea gigas</name>
    <dbReference type="NCBI Taxonomy" id="29159"/>
    <lineage>
        <taxon>Eukaryota</taxon>
        <taxon>Metazoa</taxon>
        <taxon>Spiralia</taxon>
        <taxon>Lophotrochozoa</taxon>
        <taxon>Mollusca</taxon>
        <taxon>Bivalvia</taxon>
        <taxon>Autobranchia</taxon>
        <taxon>Pteriomorphia</taxon>
        <taxon>Ostreida</taxon>
        <taxon>Ostreoidea</taxon>
        <taxon>Ostreidae</taxon>
        <taxon>Magallana</taxon>
    </lineage>
</organism>
<keyword evidence="2" id="KW-1133">Transmembrane helix</keyword>
<proteinExistence type="predicted"/>
<feature type="chain" id="PRO_5036443876" description="Multiple epidermal growth factor-like domains 10" evidence="3">
    <location>
        <begin position="23"/>
        <end position="330"/>
    </location>
</feature>
<keyword evidence="2" id="KW-0812">Transmembrane</keyword>
<name>A0A8W8NX90_MAGGI</name>
<feature type="transmembrane region" description="Helical" evidence="2">
    <location>
        <begin position="199"/>
        <end position="221"/>
    </location>
</feature>
<reference evidence="4" key="1">
    <citation type="submission" date="2022-08" db="UniProtKB">
        <authorList>
            <consortium name="EnsemblMetazoa"/>
        </authorList>
    </citation>
    <scope>IDENTIFICATION</scope>
    <source>
        <strain evidence="4">05x7-T-G4-1.051#20</strain>
    </source>
</reference>
<accession>A0A8W8NX90</accession>
<dbReference type="Gene3D" id="2.170.300.10">
    <property type="entry name" value="Tie2 ligand-binding domain superfamily"/>
    <property type="match status" value="1"/>
</dbReference>
<sequence>MGCVKLLHTILSRVFGVYGCQAEGYYGPNCSIPCPDVNCQYCHIEKGTCQGCRPGYQDRGCKSVCPHGFFGHDCANKCKDTCNGCNHVNGMCDYGCFRGWNGGMCQETCKAGLYGFNCNETCGYCRDLTECVRFHGLCLTGCEVGYNGSTCKSGEYCKTPCEDSFYGINCTQKCDKSCFNRKCHHETGECISRPMNLSYIGGSIAAIAITFVLGIIMYRALNDKYRQENMRYMENETTFTSNVYRLSSTLPMRLQEGYSCENLHIHEENQIPDIAVNNIGNVIQEYSDNDDEGFNKEYEALFHGEKYLCEIAKLPTNIPKNRFKTIVPCM</sequence>
<dbReference type="GO" id="GO:0007157">
    <property type="term" value="P:heterophilic cell-cell adhesion via plasma membrane cell adhesion molecules"/>
    <property type="evidence" value="ECO:0007669"/>
    <property type="project" value="TreeGrafter"/>
</dbReference>
<dbReference type="InterPro" id="IPR042635">
    <property type="entry name" value="MEGF10/SREC1/2-like"/>
</dbReference>
<dbReference type="InterPro" id="IPR029021">
    <property type="entry name" value="Prot-tyrosine_phosphatase-like"/>
</dbReference>
<keyword evidence="2" id="KW-0472">Membrane</keyword>
<evidence type="ECO:0000313" key="5">
    <source>
        <dbReference type="Proteomes" id="UP000005408"/>
    </source>
</evidence>
<keyword evidence="5" id="KW-1185">Reference proteome</keyword>
<protein>
    <recommendedName>
        <fullName evidence="6">Multiple epidermal growth factor-like domains 10</fullName>
    </recommendedName>
</protein>
<evidence type="ECO:0000256" key="2">
    <source>
        <dbReference type="SAM" id="Phobius"/>
    </source>
</evidence>
<dbReference type="EnsemblMetazoa" id="G8259.1">
    <property type="protein sequence ID" value="G8259.1:cds"/>
    <property type="gene ID" value="G8259"/>
</dbReference>
<keyword evidence="1" id="KW-0245">EGF-like domain</keyword>
<evidence type="ECO:0000313" key="4">
    <source>
        <dbReference type="EnsemblMetazoa" id="G8259.1:cds"/>
    </source>
</evidence>